<evidence type="ECO:0000256" key="2">
    <source>
        <dbReference type="ARBA" id="ARBA00022737"/>
    </source>
</evidence>
<reference evidence="4 5" key="1">
    <citation type="journal article" date="2019" name="Fungal Biol. Biotechnol.">
        <title>Draft genome sequence of fastidious pathogen Ceratobasidium theobromae, which causes vascular-streak dieback in Theobroma cacao.</title>
        <authorList>
            <person name="Ali S.S."/>
            <person name="Asman A."/>
            <person name="Shao J."/>
            <person name="Firmansyah A.P."/>
            <person name="Susilo A.W."/>
            <person name="Rosmana A."/>
            <person name="McMahon P."/>
            <person name="Junaid M."/>
            <person name="Guest D."/>
            <person name="Kheng T.Y."/>
            <person name="Meinhardt L.W."/>
            <person name="Bailey B.A."/>
        </authorList>
    </citation>
    <scope>NUCLEOTIDE SEQUENCE [LARGE SCALE GENOMIC DNA]</scope>
    <source>
        <strain evidence="4 5">CT2</strain>
    </source>
</reference>
<dbReference type="InterPro" id="IPR020472">
    <property type="entry name" value="WD40_PAC1"/>
</dbReference>
<organism evidence="4 5">
    <name type="scientific">Ceratobasidium theobromae</name>
    <dbReference type="NCBI Taxonomy" id="1582974"/>
    <lineage>
        <taxon>Eukaryota</taxon>
        <taxon>Fungi</taxon>
        <taxon>Dikarya</taxon>
        <taxon>Basidiomycota</taxon>
        <taxon>Agaricomycotina</taxon>
        <taxon>Agaricomycetes</taxon>
        <taxon>Cantharellales</taxon>
        <taxon>Ceratobasidiaceae</taxon>
        <taxon>Ceratobasidium</taxon>
    </lineage>
</organism>
<dbReference type="PANTHER" id="PTHR44090">
    <property type="entry name" value="WD REPEAT-CONTAINING PROTEIN 61"/>
    <property type="match status" value="1"/>
</dbReference>
<dbReference type="PROSITE" id="PS50082">
    <property type="entry name" value="WD_REPEATS_2"/>
    <property type="match status" value="6"/>
</dbReference>
<feature type="repeat" description="WD" evidence="3">
    <location>
        <begin position="96"/>
        <end position="128"/>
    </location>
</feature>
<dbReference type="OrthoDB" id="674604at2759"/>
<comment type="caution">
    <text evidence="4">The sequence shown here is derived from an EMBL/GenBank/DDBJ whole genome shotgun (WGS) entry which is preliminary data.</text>
</comment>
<dbReference type="InterPro" id="IPR036322">
    <property type="entry name" value="WD40_repeat_dom_sf"/>
</dbReference>
<feature type="repeat" description="WD" evidence="3">
    <location>
        <begin position="173"/>
        <end position="214"/>
    </location>
</feature>
<accession>A0A5N5Q8Z5</accession>
<dbReference type="PROSITE" id="PS50294">
    <property type="entry name" value="WD_REPEATS_REGION"/>
    <property type="match status" value="6"/>
</dbReference>
<feature type="repeat" description="WD" evidence="3">
    <location>
        <begin position="259"/>
        <end position="300"/>
    </location>
</feature>
<dbReference type="InterPro" id="IPR001680">
    <property type="entry name" value="WD40_rpt"/>
</dbReference>
<evidence type="ECO:0000313" key="4">
    <source>
        <dbReference type="EMBL" id="KAB5588195.1"/>
    </source>
</evidence>
<feature type="repeat" description="WD" evidence="3">
    <location>
        <begin position="216"/>
        <end position="257"/>
    </location>
</feature>
<protein>
    <submittedName>
        <fullName evidence="4">Uncharacterized protein</fullName>
    </submittedName>
</protein>
<dbReference type="SMART" id="SM00320">
    <property type="entry name" value="WD40"/>
    <property type="match status" value="6"/>
</dbReference>
<sequence>MGPASFPALGISQLESGVRRMAILLLALSRVISTPSILSPSHPMARELSLAQATELSGFGMLVLTNLFSINAKVTLTESPRLHFPVMALISHPHPSIALSPDGTRLVSGSADNMVRVWDVKKGTLLAGPFKDHSKAVQSVAFSPNGAYIASGSLDRTVLVRSSSDGTLIAPPFTGHTDTVQSVAFSPDSTQLISGSSDGTIRLWDIRNGTLATDPFLGHTGGVISVAFSPCGQYVVSGSDDRTIRVWNVQSGFLINDPFTGHTNIVWSVAFSPNGQCIVSGSDDRTVRVWHTHSGVLVAGPFFGHVDTVMSVAFFPDGTRIVSGSWDSTIRIWDLSDIPGIPSTSKYPPALPSSDLAHSGMPPTDWTVKDDGWIMNYDGNVLFWAPPEVIQRLLTPHCSSIISRFGTIEVDMSAALFGENWKGCYVSV</sequence>
<gene>
    <name evidence="4" type="ORF">CTheo_8362</name>
</gene>
<keyword evidence="1 3" id="KW-0853">WD repeat</keyword>
<dbReference type="AlphaFoldDB" id="A0A5N5Q8Z5"/>
<dbReference type="Proteomes" id="UP000383932">
    <property type="component" value="Unassembled WGS sequence"/>
</dbReference>
<keyword evidence="2" id="KW-0677">Repeat</keyword>
<proteinExistence type="predicted"/>
<evidence type="ECO:0000256" key="1">
    <source>
        <dbReference type="ARBA" id="ARBA00022574"/>
    </source>
</evidence>
<dbReference type="GO" id="GO:0016593">
    <property type="term" value="C:Cdc73/Paf1 complex"/>
    <property type="evidence" value="ECO:0007669"/>
    <property type="project" value="TreeGrafter"/>
</dbReference>
<dbReference type="InterPro" id="IPR015943">
    <property type="entry name" value="WD40/YVTN_repeat-like_dom_sf"/>
</dbReference>
<dbReference type="Gene3D" id="2.130.10.10">
    <property type="entry name" value="YVTN repeat-like/Quinoprotein amine dehydrogenase"/>
    <property type="match status" value="2"/>
</dbReference>
<dbReference type="Pfam" id="PF00400">
    <property type="entry name" value="WD40"/>
    <property type="match status" value="6"/>
</dbReference>
<evidence type="ECO:0000313" key="5">
    <source>
        <dbReference type="Proteomes" id="UP000383932"/>
    </source>
</evidence>
<dbReference type="CDD" id="cd00200">
    <property type="entry name" value="WD40"/>
    <property type="match status" value="1"/>
</dbReference>
<feature type="repeat" description="WD" evidence="3">
    <location>
        <begin position="130"/>
        <end position="171"/>
    </location>
</feature>
<dbReference type="InterPro" id="IPR051510">
    <property type="entry name" value="SKI8"/>
</dbReference>
<dbReference type="InterPro" id="IPR019775">
    <property type="entry name" value="WD40_repeat_CS"/>
</dbReference>
<feature type="repeat" description="WD" evidence="3">
    <location>
        <begin position="302"/>
        <end position="336"/>
    </location>
</feature>
<dbReference type="PRINTS" id="PR00320">
    <property type="entry name" value="GPROTEINBRPT"/>
</dbReference>
<name>A0A5N5Q8Z5_9AGAM</name>
<evidence type="ECO:0000256" key="3">
    <source>
        <dbReference type="PROSITE-ProRule" id="PRU00221"/>
    </source>
</evidence>
<dbReference type="PANTHER" id="PTHR44090:SF1">
    <property type="entry name" value="SUPERKILLER COMPLEX PROTEIN 8"/>
    <property type="match status" value="1"/>
</dbReference>
<keyword evidence="5" id="KW-1185">Reference proteome</keyword>
<dbReference type="PROSITE" id="PS00678">
    <property type="entry name" value="WD_REPEATS_1"/>
    <property type="match status" value="4"/>
</dbReference>
<dbReference type="SUPFAM" id="SSF50978">
    <property type="entry name" value="WD40 repeat-like"/>
    <property type="match status" value="1"/>
</dbReference>
<dbReference type="EMBL" id="SSOP01000531">
    <property type="protein sequence ID" value="KAB5588195.1"/>
    <property type="molecule type" value="Genomic_DNA"/>
</dbReference>